<feature type="signal peptide" evidence="1">
    <location>
        <begin position="1"/>
        <end position="18"/>
    </location>
</feature>
<dbReference type="EMBL" id="JASAOG010000082">
    <property type="protein sequence ID" value="KAK0053905.1"/>
    <property type="molecule type" value="Genomic_DNA"/>
</dbReference>
<comment type="caution">
    <text evidence="3">The sequence shown here is derived from an EMBL/GenBank/DDBJ whole genome shotgun (WGS) entry which is preliminary data.</text>
</comment>
<evidence type="ECO:0000256" key="1">
    <source>
        <dbReference type="SAM" id="SignalP"/>
    </source>
</evidence>
<name>A0AAD8BG32_BIOPF</name>
<protein>
    <recommendedName>
        <fullName evidence="2">Copper acquisition factor BIM1-like domain-containing protein</fullName>
    </recommendedName>
</protein>
<keyword evidence="1" id="KW-0732">Signal</keyword>
<accession>A0AAD8BG32</accession>
<reference evidence="3" key="2">
    <citation type="submission" date="2023-04" db="EMBL/GenBank/DDBJ databases">
        <authorList>
            <person name="Bu L."/>
            <person name="Lu L."/>
            <person name="Laidemitt M.R."/>
            <person name="Zhang S.M."/>
            <person name="Mutuku M."/>
            <person name="Mkoji G."/>
            <person name="Steinauer M."/>
            <person name="Loker E.S."/>
        </authorList>
    </citation>
    <scope>NUCLEOTIDE SEQUENCE</scope>
    <source>
        <strain evidence="3">KasaAsao</strain>
        <tissue evidence="3">Whole Snail</tissue>
    </source>
</reference>
<dbReference type="Pfam" id="PF20238">
    <property type="entry name" value="BIM1-like_dom"/>
    <property type="match status" value="1"/>
</dbReference>
<feature type="chain" id="PRO_5042090601" description="Copper acquisition factor BIM1-like domain-containing protein" evidence="1">
    <location>
        <begin position="19"/>
        <end position="160"/>
    </location>
</feature>
<dbReference type="Proteomes" id="UP001233172">
    <property type="component" value="Unassembled WGS sequence"/>
</dbReference>
<reference evidence="3" key="1">
    <citation type="journal article" date="2023" name="PLoS Negl. Trop. Dis.">
        <title>A genome sequence for Biomphalaria pfeifferi, the major vector snail for the human-infecting parasite Schistosoma mansoni.</title>
        <authorList>
            <person name="Bu L."/>
            <person name="Lu L."/>
            <person name="Laidemitt M.R."/>
            <person name="Zhang S.M."/>
            <person name="Mutuku M."/>
            <person name="Mkoji G."/>
            <person name="Steinauer M."/>
            <person name="Loker E.S."/>
        </authorList>
    </citation>
    <scope>NUCLEOTIDE SEQUENCE</scope>
    <source>
        <strain evidence="3">KasaAsao</strain>
    </source>
</reference>
<gene>
    <name evidence="3" type="ORF">Bpfe_016649</name>
</gene>
<dbReference type="PANTHER" id="PTHR37916">
    <property type="entry name" value="CHITIN-BINDING TYPE-4 DOMAIN-CONTAINING PROTEIN"/>
    <property type="match status" value="1"/>
</dbReference>
<proteinExistence type="predicted"/>
<evidence type="ECO:0000313" key="4">
    <source>
        <dbReference type="Proteomes" id="UP001233172"/>
    </source>
</evidence>
<evidence type="ECO:0000259" key="2">
    <source>
        <dbReference type="Pfam" id="PF20238"/>
    </source>
</evidence>
<dbReference type="InterPro" id="IPR046530">
    <property type="entry name" value="BIM1-like_dom"/>
</dbReference>
<dbReference type="AlphaFoldDB" id="A0AAD8BG32"/>
<organism evidence="3 4">
    <name type="scientific">Biomphalaria pfeifferi</name>
    <name type="common">Bloodfluke planorb</name>
    <name type="synonym">Freshwater snail</name>
    <dbReference type="NCBI Taxonomy" id="112525"/>
    <lineage>
        <taxon>Eukaryota</taxon>
        <taxon>Metazoa</taxon>
        <taxon>Spiralia</taxon>
        <taxon>Lophotrochozoa</taxon>
        <taxon>Mollusca</taxon>
        <taxon>Gastropoda</taxon>
        <taxon>Heterobranchia</taxon>
        <taxon>Euthyneura</taxon>
        <taxon>Panpulmonata</taxon>
        <taxon>Hygrophila</taxon>
        <taxon>Lymnaeoidea</taxon>
        <taxon>Planorbidae</taxon>
        <taxon>Biomphalaria</taxon>
    </lineage>
</organism>
<sequence>MIKPVILCLTALVSLSLGHVCLVSPQQRGDWNNVNSAASPDCALTTGPCGGRSQDFSSATALVAGKSVTVTIQKNNNHFNAANPGYFTISLGATEATVKEIKRIPDTSDPSLSLYSAIVNVPSTTGHMILQVTYVTNTTPTFYQCSDVLIVPSPDTVTVG</sequence>
<dbReference type="PANTHER" id="PTHR37916:SF1">
    <property type="entry name" value="COPPER ACQUISITION FACTOR BIM1-LIKE DOMAIN-CONTAINING PROTEIN"/>
    <property type="match status" value="1"/>
</dbReference>
<keyword evidence="4" id="KW-1185">Reference proteome</keyword>
<feature type="domain" description="Copper acquisition factor BIM1-like" evidence="2">
    <location>
        <begin position="18"/>
        <end position="153"/>
    </location>
</feature>
<evidence type="ECO:0000313" key="3">
    <source>
        <dbReference type="EMBL" id="KAK0053905.1"/>
    </source>
</evidence>